<comment type="caution">
    <text evidence="1">The sequence shown here is derived from an EMBL/GenBank/DDBJ whole genome shotgun (WGS) entry which is preliminary data.</text>
</comment>
<dbReference type="Proteomes" id="UP001233172">
    <property type="component" value="Unassembled WGS sequence"/>
</dbReference>
<keyword evidence="2" id="KW-1185">Reference proteome</keyword>
<accession>A0AAD8BG95</accession>
<organism evidence="1 2">
    <name type="scientific">Biomphalaria pfeifferi</name>
    <name type="common">Bloodfluke planorb</name>
    <name type="synonym">Freshwater snail</name>
    <dbReference type="NCBI Taxonomy" id="112525"/>
    <lineage>
        <taxon>Eukaryota</taxon>
        <taxon>Metazoa</taxon>
        <taxon>Spiralia</taxon>
        <taxon>Lophotrochozoa</taxon>
        <taxon>Mollusca</taxon>
        <taxon>Gastropoda</taxon>
        <taxon>Heterobranchia</taxon>
        <taxon>Euthyneura</taxon>
        <taxon>Panpulmonata</taxon>
        <taxon>Hygrophila</taxon>
        <taxon>Lymnaeoidea</taxon>
        <taxon>Planorbidae</taxon>
        <taxon>Biomphalaria</taxon>
    </lineage>
</organism>
<evidence type="ECO:0000313" key="1">
    <source>
        <dbReference type="EMBL" id="KAK0053169.1"/>
    </source>
</evidence>
<name>A0AAD8BG95_BIOPF</name>
<dbReference type="EMBL" id="JASAOG010000088">
    <property type="protein sequence ID" value="KAK0053169.1"/>
    <property type="molecule type" value="Genomic_DNA"/>
</dbReference>
<reference evidence="1" key="2">
    <citation type="submission" date="2023-04" db="EMBL/GenBank/DDBJ databases">
        <authorList>
            <person name="Bu L."/>
            <person name="Lu L."/>
            <person name="Laidemitt M.R."/>
            <person name="Zhang S.M."/>
            <person name="Mutuku M."/>
            <person name="Mkoji G."/>
            <person name="Steinauer M."/>
            <person name="Loker E.S."/>
        </authorList>
    </citation>
    <scope>NUCLEOTIDE SEQUENCE</scope>
    <source>
        <strain evidence="1">KasaAsao</strain>
        <tissue evidence="1">Whole Snail</tissue>
    </source>
</reference>
<protein>
    <submittedName>
        <fullName evidence="1">Uncharacterized protein</fullName>
    </submittedName>
</protein>
<reference evidence="1" key="1">
    <citation type="journal article" date="2023" name="PLoS Negl. Trop. Dis.">
        <title>A genome sequence for Biomphalaria pfeifferi, the major vector snail for the human-infecting parasite Schistosoma mansoni.</title>
        <authorList>
            <person name="Bu L."/>
            <person name="Lu L."/>
            <person name="Laidemitt M.R."/>
            <person name="Zhang S.M."/>
            <person name="Mutuku M."/>
            <person name="Mkoji G."/>
            <person name="Steinauer M."/>
            <person name="Loker E.S."/>
        </authorList>
    </citation>
    <scope>NUCLEOTIDE SEQUENCE</scope>
    <source>
        <strain evidence="1">KasaAsao</strain>
    </source>
</reference>
<dbReference type="AlphaFoldDB" id="A0AAD8BG95"/>
<proteinExistence type="predicted"/>
<sequence>MSTTMWIINRSSELDNSSKTAALNATLLPVKSNDDQTFCFSAVWSVTRFCSNSSLISSAREKPLCVLFGSLNSLWTLDQSRLCRYAIALAGFDYLIFGLQVQPNLGGT</sequence>
<gene>
    <name evidence="1" type="ORF">Bpfe_017325</name>
</gene>
<evidence type="ECO:0000313" key="2">
    <source>
        <dbReference type="Proteomes" id="UP001233172"/>
    </source>
</evidence>